<evidence type="ECO:0000313" key="7">
    <source>
        <dbReference type="Proteomes" id="UP001219933"/>
    </source>
</evidence>
<comment type="similarity">
    <text evidence="1">Belongs to the glycosyl hydrolase 5 (cellulase A) family.</text>
</comment>
<proteinExistence type="inferred from homology"/>
<reference evidence="6" key="1">
    <citation type="submission" date="2023-03" db="EMBL/GenBank/DDBJ databases">
        <title>Mating type loci evolution in Malassezia.</title>
        <authorList>
            <person name="Coelho M.A."/>
        </authorList>
    </citation>
    <scope>NUCLEOTIDE SEQUENCE</scope>
    <source>
        <strain evidence="6">CBS 11721</strain>
    </source>
</reference>
<dbReference type="GO" id="GO:0050295">
    <property type="term" value="F:steryl-beta-glucosidase activity"/>
    <property type="evidence" value="ECO:0007669"/>
    <property type="project" value="TreeGrafter"/>
</dbReference>
<evidence type="ECO:0000256" key="4">
    <source>
        <dbReference type="SAM" id="Phobius"/>
    </source>
</evidence>
<dbReference type="InterPro" id="IPR052066">
    <property type="entry name" value="Glycosphingolipid_Hydrolases"/>
</dbReference>
<dbReference type="PANTHER" id="PTHR31308">
    <property type="match status" value="1"/>
</dbReference>
<feature type="domain" description="Glycoside hydrolase family 5 C-terminal" evidence="5">
    <location>
        <begin position="616"/>
        <end position="694"/>
    </location>
</feature>
<dbReference type="Proteomes" id="UP001219933">
    <property type="component" value="Chromosome 2"/>
</dbReference>
<keyword evidence="4" id="KW-0812">Transmembrane</keyword>
<dbReference type="GO" id="GO:1904462">
    <property type="term" value="P:ergosteryl 3-beta-D-glucoside catabolic process"/>
    <property type="evidence" value="ECO:0007669"/>
    <property type="project" value="TreeGrafter"/>
</dbReference>
<evidence type="ECO:0000256" key="1">
    <source>
        <dbReference type="ARBA" id="ARBA00005641"/>
    </source>
</evidence>
<dbReference type="SUPFAM" id="SSF51445">
    <property type="entry name" value="(Trans)glycosidases"/>
    <property type="match status" value="1"/>
</dbReference>
<gene>
    <name evidence="6" type="ORF">MCUN1_001414</name>
</gene>
<evidence type="ECO:0000256" key="3">
    <source>
        <dbReference type="ARBA" id="ARBA00023295"/>
    </source>
</evidence>
<dbReference type="InterPro" id="IPR013780">
    <property type="entry name" value="Glyco_hydro_b"/>
</dbReference>
<protein>
    <recommendedName>
        <fullName evidence="5">Glycoside hydrolase family 5 C-terminal domain-containing protein</fullName>
    </recommendedName>
</protein>
<dbReference type="InterPro" id="IPR041036">
    <property type="entry name" value="GH5_C"/>
</dbReference>
<evidence type="ECO:0000256" key="2">
    <source>
        <dbReference type="ARBA" id="ARBA00022801"/>
    </source>
</evidence>
<dbReference type="Pfam" id="PF18564">
    <property type="entry name" value="Glyco_hydro_5_C"/>
    <property type="match status" value="1"/>
</dbReference>
<name>A0AAF0J5T9_9BASI</name>
<keyword evidence="2" id="KW-0378">Hydrolase</keyword>
<keyword evidence="7" id="KW-1185">Reference proteome</keyword>
<accession>A0AAF0J5T9</accession>
<dbReference type="InterPro" id="IPR017853">
    <property type="entry name" value="GH"/>
</dbReference>
<sequence length="725" mass="80507">MVAQDLSVSAIGRISVDGAHLRDEHGRVLLLRGVNVSGVSKLPSAPDALVDAEKTHTDPEAISFVDRPFPLAEAPAHFARMREWGLTLVRLLVTWEALSHDGPYPQHPIDAAYVDYLKALLDTMASFGIRCIICPHQDIWSRVTGGSGAPAWTLRAAGFDLERLNASGAAYVPDAPGSLHSTPPKGKAEPTGAFIWPSGYQKLAPATMATLFWGGRTFAPKLGVRVSSGESVNIQDYLQDAFIGAFGALADALGSHEALLAFEAINEPHRGYINLHSWGRWKYETDLHIGHFPSPLQSMALGDGHALDIPFYVKSWPFPSRVSHYSRVDPRGSAWLQKDDPRYPTTRSTPGCIWAEHGVWKWDATKEQPVVLQGDYFNVDPRPGHGGRRVEWYRDFYAPFVRRFSERVSGANRMFLVEPIPNEFMPPWSATPVRQTYTINTTIDTRRPDNMVYAPHFYDLNVLFFKTHGLMSVNVQGLSRGMFILFGVYFGRKGLLRNYCKQINTLVALGRKAVAAPTIIGEVGIPFDVNGGEAMRTGDYRVQHELMYTLVSALEQSFASFTLWNYNPSNTAATGDGWNMEDFSIINLEPHAADRANKLSHDELYRGGRTLDAIIRPYVSKVAGTPLRTRWDASSATLHFAWIAAERTAPTEVFVPRFFFDEVHVQLSSGTFEYRPDEQTLYVTAPPGRQTISISNRAHETPASLPIVVAIIALLLALVLGAYWA</sequence>
<dbReference type="EMBL" id="CP119878">
    <property type="protein sequence ID" value="WFD34573.1"/>
    <property type="molecule type" value="Genomic_DNA"/>
</dbReference>
<evidence type="ECO:0000313" key="6">
    <source>
        <dbReference type="EMBL" id="WFD34573.1"/>
    </source>
</evidence>
<keyword evidence="4" id="KW-1133">Transmembrane helix</keyword>
<keyword evidence="4" id="KW-0472">Membrane</keyword>
<evidence type="ECO:0000259" key="5">
    <source>
        <dbReference type="Pfam" id="PF18564"/>
    </source>
</evidence>
<dbReference type="Gene3D" id="2.60.40.1180">
    <property type="entry name" value="Golgi alpha-mannosidase II"/>
    <property type="match status" value="1"/>
</dbReference>
<organism evidence="6 7">
    <name type="scientific">Malassezia cuniculi</name>
    <dbReference type="NCBI Taxonomy" id="948313"/>
    <lineage>
        <taxon>Eukaryota</taxon>
        <taxon>Fungi</taxon>
        <taxon>Dikarya</taxon>
        <taxon>Basidiomycota</taxon>
        <taxon>Ustilaginomycotina</taxon>
        <taxon>Malasseziomycetes</taxon>
        <taxon>Malasseziales</taxon>
        <taxon>Malasseziaceae</taxon>
        <taxon>Malassezia</taxon>
    </lineage>
</organism>
<dbReference type="AlphaFoldDB" id="A0AAF0J5T9"/>
<keyword evidence="3" id="KW-0326">Glycosidase</keyword>
<dbReference type="Gene3D" id="3.20.20.80">
    <property type="entry name" value="Glycosidases"/>
    <property type="match status" value="2"/>
</dbReference>
<dbReference type="PANTHER" id="PTHR31308:SF5">
    <property type="entry name" value="ERGOSTERYL-BETA-GLUCOSIDASE"/>
    <property type="match status" value="1"/>
</dbReference>
<feature type="transmembrane region" description="Helical" evidence="4">
    <location>
        <begin position="703"/>
        <end position="724"/>
    </location>
</feature>